<feature type="compositionally biased region" description="Polar residues" evidence="2">
    <location>
        <begin position="167"/>
        <end position="183"/>
    </location>
</feature>
<accession>A0AAE8MS30</accession>
<evidence type="ECO:0000313" key="3">
    <source>
        <dbReference type="EMBL" id="SPN99202.1"/>
    </source>
</evidence>
<organism evidence="3 4">
    <name type="scientific">Cephalotrichum gorgonifer</name>
    <dbReference type="NCBI Taxonomy" id="2041049"/>
    <lineage>
        <taxon>Eukaryota</taxon>
        <taxon>Fungi</taxon>
        <taxon>Dikarya</taxon>
        <taxon>Ascomycota</taxon>
        <taxon>Pezizomycotina</taxon>
        <taxon>Sordariomycetes</taxon>
        <taxon>Hypocreomycetidae</taxon>
        <taxon>Microascales</taxon>
        <taxon>Microascaceae</taxon>
        <taxon>Cephalotrichum</taxon>
    </lineage>
</organism>
<gene>
    <name evidence="3" type="ORF">DNG_02239</name>
</gene>
<protein>
    <submittedName>
        <fullName evidence="3">Uncharacterized protein</fullName>
    </submittedName>
</protein>
<dbReference type="Proteomes" id="UP001187682">
    <property type="component" value="Unassembled WGS sequence"/>
</dbReference>
<feature type="region of interest" description="Disordered" evidence="2">
    <location>
        <begin position="397"/>
        <end position="442"/>
    </location>
</feature>
<name>A0AAE8MS30_9PEZI</name>
<feature type="region of interest" description="Disordered" evidence="2">
    <location>
        <begin position="326"/>
        <end position="365"/>
    </location>
</feature>
<keyword evidence="4" id="KW-1185">Reference proteome</keyword>
<feature type="coiled-coil region" evidence="1">
    <location>
        <begin position="22"/>
        <end position="112"/>
    </location>
</feature>
<proteinExistence type="predicted"/>
<comment type="caution">
    <text evidence="3">The sequence shown here is derived from an EMBL/GenBank/DDBJ whole genome shotgun (WGS) entry which is preliminary data.</text>
</comment>
<reference evidence="3" key="1">
    <citation type="submission" date="2018-03" db="EMBL/GenBank/DDBJ databases">
        <authorList>
            <person name="Guldener U."/>
        </authorList>
    </citation>
    <scope>NUCLEOTIDE SEQUENCE</scope>
</reference>
<feature type="region of interest" description="Disordered" evidence="2">
    <location>
        <begin position="160"/>
        <end position="183"/>
    </location>
</feature>
<dbReference type="AlphaFoldDB" id="A0AAE8MS30"/>
<keyword evidence="1" id="KW-0175">Coiled coil</keyword>
<evidence type="ECO:0000256" key="2">
    <source>
        <dbReference type="SAM" id="MobiDB-lite"/>
    </source>
</evidence>
<evidence type="ECO:0000256" key="1">
    <source>
        <dbReference type="SAM" id="Coils"/>
    </source>
</evidence>
<sequence>MANNDDIEVFVQFMTYWRKLSNSKSAESAENITNELVRLRERHQENCTIINRFTEDNVKLSKRTGAADEEMKRLQGEVERLQVELTRNKKDLADAKRKAKDCDQRLGEEAEKVKQLEQYRVNLVVESGDDVSERWIELWKMINQLATDYFSDDLDPDTLQGARGWKPSTSEEGSTNFPSPATNSKEAKQMRIIAVDTAIALALMEHIFWPVGIEREFSEALSDLACLSPDMESFHRSSYLAVIDKMEDYQNETVDRAVKAARKEILSSISQILPEAKTKDFGNRLEHVCKVAAREWRIFQQYKERYEVDTAAGENSYRPVPLWQPAAEASSPRTNGAARHPTSDDTRSNQSAERPSPSRRKSKSSAVVTCVWPMLKVANTSSSVPNIPGLALVSYQTSEAEEQVRREKRRTSRGESKEDENTNISRPMAKIGKFLPGSTNSS</sequence>
<evidence type="ECO:0000313" key="4">
    <source>
        <dbReference type="Proteomes" id="UP001187682"/>
    </source>
</evidence>
<dbReference type="EMBL" id="ONZQ02000002">
    <property type="protein sequence ID" value="SPN99202.1"/>
    <property type="molecule type" value="Genomic_DNA"/>
</dbReference>